<sequence>MFSDINIFVIIFTMNHDDELLQCFDENGNPTEARPRSEVKQEPYRFWYGTARVWVVNIQGQLLVSKRADHLVGNPGKWESYFGGHVSAGDSFITTARRELAEEAGIDVPESDLHFIDKGRNEDVRAFFENYAVLWNGNPKDLPFPDGEVTEAKWMNMDDYWKQAQDHIKWCCRCHPHQQKLILEWVESIT</sequence>
<dbReference type="GO" id="GO:0009240">
    <property type="term" value="P:isopentenyl diphosphate biosynthetic process"/>
    <property type="evidence" value="ECO:0007669"/>
    <property type="project" value="TreeGrafter"/>
</dbReference>
<dbReference type="Gene3D" id="3.90.79.10">
    <property type="entry name" value="Nucleoside Triphosphate Pyrophosphohydrolase"/>
    <property type="match status" value="1"/>
</dbReference>
<gene>
    <name evidence="2" type="ORF">CO057_01970</name>
</gene>
<dbReference type="GO" id="GO:0005737">
    <property type="term" value="C:cytoplasm"/>
    <property type="evidence" value="ECO:0007669"/>
    <property type="project" value="TreeGrafter"/>
</dbReference>
<dbReference type="Proteomes" id="UP000230251">
    <property type="component" value="Unassembled WGS sequence"/>
</dbReference>
<dbReference type="PANTHER" id="PTHR10885">
    <property type="entry name" value="ISOPENTENYL-DIPHOSPHATE DELTA-ISOMERASE"/>
    <property type="match status" value="1"/>
</dbReference>
<dbReference type="AlphaFoldDB" id="A0A2M8EPF8"/>
<name>A0A2M8EPF8_9BACT</name>
<evidence type="ECO:0000313" key="2">
    <source>
        <dbReference type="EMBL" id="PJC24614.1"/>
    </source>
</evidence>
<comment type="caution">
    <text evidence="2">The sequence shown here is derived from an EMBL/GenBank/DDBJ whole genome shotgun (WGS) entry which is preliminary data.</text>
</comment>
<proteinExistence type="predicted"/>
<dbReference type="PANTHER" id="PTHR10885:SF20">
    <property type="entry name" value="NUDIX HYDROLASE DOMAIN-CONTAINING PROTEIN"/>
    <property type="match status" value="1"/>
</dbReference>
<reference evidence="3" key="1">
    <citation type="submission" date="2017-09" db="EMBL/GenBank/DDBJ databases">
        <title>Depth-based differentiation of microbial function through sediment-hosted aquifers and enrichment of novel symbionts in the deep terrestrial subsurface.</title>
        <authorList>
            <person name="Probst A.J."/>
            <person name="Ladd B."/>
            <person name="Jarett J.K."/>
            <person name="Geller-Mcgrath D.E."/>
            <person name="Sieber C.M.K."/>
            <person name="Emerson J.B."/>
            <person name="Anantharaman K."/>
            <person name="Thomas B.C."/>
            <person name="Malmstrom R."/>
            <person name="Stieglmeier M."/>
            <person name="Klingl A."/>
            <person name="Woyke T."/>
            <person name="Ryan C.M."/>
            <person name="Banfield J.F."/>
        </authorList>
    </citation>
    <scope>NUCLEOTIDE SEQUENCE [LARGE SCALE GENOMIC DNA]</scope>
</reference>
<dbReference type="GO" id="GO:0004452">
    <property type="term" value="F:isopentenyl-diphosphate delta-isomerase activity"/>
    <property type="evidence" value="ECO:0007669"/>
    <property type="project" value="TreeGrafter"/>
</dbReference>
<organism evidence="2 3">
    <name type="scientific">Candidatus Uhrbacteria bacterium CG_4_9_14_0_2_um_filter_41_50</name>
    <dbReference type="NCBI Taxonomy" id="1975031"/>
    <lineage>
        <taxon>Bacteria</taxon>
        <taxon>Candidatus Uhriibacteriota</taxon>
    </lineage>
</organism>
<dbReference type="Pfam" id="PF00293">
    <property type="entry name" value="NUDIX"/>
    <property type="match status" value="1"/>
</dbReference>
<dbReference type="EMBL" id="PFSI01000030">
    <property type="protein sequence ID" value="PJC24614.1"/>
    <property type="molecule type" value="Genomic_DNA"/>
</dbReference>
<evidence type="ECO:0000259" key="1">
    <source>
        <dbReference type="PROSITE" id="PS51462"/>
    </source>
</evidence>
<evidence type="ECO:0000313" key="3">
    <source>
        <dbReference type="Proteomes" id="UP000230251"/>
    </source>
</evidence>
<dbReference type="PROSITE" id="PS51462">
    <property type="entry name" value="NUDIX"/>
    <property type="match status" value="1"/>
</dbReference>
<feature type="domain" description="Nudix hydrolase" evidence="1">
    <location>
        <begin position="46"/>
        <end position="187"/>
    </location>
</feature>
<accession>A0A2M8EPF8</accession>
<protein>
    <recommendedName>
        <fullName evidence="1">Nudix hydrolase domain-containing protein</fullName>
    </recommendedName>
</protein>
<dbReference type="SUPFAM" id="SSF55811">
    <property type="entry name" value="Nudix"/>
    <property type="match status" value="1"/>
</dbReference>
<dbReference type="InterPro" id="IPR015797">
    <property type="entry name" value="NUDIX_hydrolase-like_dom_sf"/>
</dbReference>
<dbReference type="InterPro" id="IPR000086">
    <property type="entry name" value="NUDIX_hydrolase_dom"/>
</dbReference>